<dbReference type="AlphaFoldDB" id="A0AAP7DGM4"/>
<name>A0AAP7DGM4_PAEAL</name>
<sequence>MKKDDKLKIANLIITKKVFGETAEIQFRWGESLEIKAREKKKHFCAIYFY</sequence>
<dbReference type="EMBL" id="JABFOR010000001">
    <property type="protein sequence ID" value="NOJ69025.1"/>
    <property type="molecule type" value="Genomic_DNA"/>
</dbReference>
<accession>A0AAP7DGM4</accession>
<evidence type="ECO:0000313" key="1">
    <source>
        <dbReference type="EMBL" id="NOJ69025.1"/>
    </source>
</evidence>
<comment type="caution">
    <text evidence="1">The sequence shown here is derived from an EMBL/GenBank/DDBJ whole genome shotgun (WGS) entry which is preliminary data.</text>
</comment>
<evidence type="ECO:0000313" key="2">
    <source>
        <dbReference type="Proteomes" id="UP000552038"/>
    </source>
</evidence>
<organism evidence="1 2">
    <name type="scientific">Paenibacillus alvei</name>
    <name type="common">Bacillus alvei</name>
    <dbReference type="NCBI Taxonomy" id="44250"/>
    <lineage>
        <taxon>Bacteria</taxon>
        <taxon>Bacillati</taxon>
        <taxon>Bacillota</taxon>
        <taxon>Bacilli</taxon>
        <taxon>Bacillales</taxon>
        <taxon>Paenibacillaceae</taxon>
        <taxon>Paenibacillus</taxon>
    </lineage>
</organism>
<dbReference type="Proteomes" id="UP000552038">
    <property type="component" value="Unassembled WGS sequence"/>
</dbReference>
<protein>
    <submittedName>
        <fullName evidence="1">Uncharacterized protein</fullName>
    </submittedName>
</protein>
<proteinExistence type="predicted"/>
<gene>
    <name evidence="1" type="ORF">HMI46_00465</name>
</gene>
<dbReference type="RefSeq" id="WP_206703631.1">
    <property type="nucleotide sequence ID" value="NZ_JAMDMG010000019.1"/>
</dbReference>
<reference evidence="1 2" key="1">
    <citation type="submission" date="2020-05" db="EMBL/GenBank/DDBJ databases">
        <title>Whole genome sequencing and identification of novel metabolites from Paenibacillus alvei strain JR949.</title>
        <authorList>
            <person name="Rajendhran J."/>
            <person name="Sree Pranav P."/>
            <person name="Mahalakshmi B."/>
            <person name="Karthikeyan R."/>
        </authorList>
    </citation>
    <scope>NUCLEOTIDE SEQUENCE [LARGE SCALE GENOMIC DNA]</scope>
    <source>
        <strain evidence="1 2">JR949</strain>
    </source>
</reference>